<dbReference type="RefSeq" id="WP_092469520.1">
    <property type="nucleotide sequence ID" value="NZ_FOOX01000003.1"/>
</dbReference>
<dbReference type="Proteomes" id="UP000199337">
    <property type="component" value="Unassembled WGS sequence"/>
</dbReference>
<protein>
    <recommendedName>
        <fullName evidence="3">Transcobalamin-like C-terminal domain-containing protein</fullName>
    </recommendedName>
</protein>
<evidence type="ECO:0000256" key="2">
    <source>
        <dbReference type="SAM" id="SignalP"/>
    </source>
</evidence>
<dbReference type="Gene3D" id="2.170.130.30">
    <property type="match status" value="1"/>
</dbReference>
<reference evidence="5" key="1">
    <citation type="submission" date="2016-10" db="EMBL/GenBank/DDBJ databases">
        <authorList>
            <person name="Varghese N."/>
            <person name="Submissions S."/>
        </authorList>
    </citation>
    <scope>NUCLEOTIDE SEQUENCE [LARGE SCALE GENOMIC DNA]</scope>
    <source>
        <strain evidence="5">DSM 17038</strain>
    </source>
</reference>
<evidence type="ECO:0000256" key="1">
    <source>
        <dbReference type="SAM" id="MobiDB-lite"/>
    </source>
</evidence>
<gene>
    <name evidence="4" type="ORF">SAMN05660649_01114</name>
</gene>
<dbReference type="PROSITE" id="PS51257">
    <property type="entry name" value="PROKAR_LIPOPROTEIN"/>
    <property type="match status" value="1"/>
</dbReference>
<name>A0A1I2Q7S9_9FIRM</name>
<feature type="domain" description="Transcobalamin-like C-terminal" evidence="3">
    <location>
        <begin position="131"/>
        <end position="202"/>
    </location>
</feature>
<organism evidence="4 5">
    <name type="scientific">Desulfotruncus arcticus DSM 17038</name>
    <dbReference type="NCBI Taxonomy" id="1121424"/>
    <lineage>
        <taxon>Bacteria</taxon>
        <taxon>Bacillati</taxon>
        <taxon>Bacillota</taxon>
        <taxon>Clostridia</taxon>
        <taxon>Eubacteriales</taxon>
        <taxon>Desulfallaceae</taxon>
        <taxon>Desulfotruncus</taxon>
    </lineage>
</organism>
<dbReference type="OrthoDB" id="1806555at2"/>
<dbReference type="EMBL" id="FOOX01000003">
    <property type="protein sequence ID" value="SFG24414.1"/>
    <property type="molecule type" value="Genomic_DNA"/>
</dbReference>
<feature type="chain" id="PRO_5039603151" description="Transcobalamin-like C-terminal domain-containing protein" evidence="2">
    <location>
        <begin position="18"/>
        <end position="389"/>
    </location>
</feature>
<evidence type="ECO:0000313" key="4">
    <source>
        <dbReference type="EMBL" id="SFG24414.1"/>
    </source>
</evidence>
<evidence type="ECO:0000313" key="5">
    <source>
        <dbReference type="Proteomes" id="UP000199337"/>
    </source>
</evidence>
<sequence length="389" mass="42020">MKRLFLVMLLLTALACAGCGSDALDKNNGEENSPHQNAAVNEDTGLQNVIETENPAENGRQPVKSAEETAQKPGGHQTPPKENSTSRQEPEGAEATFIPNEPSSGPIVSLWVTSDFAGEEIFAREVPRASGESVMSILQDNLQVKTQYGGGFVESINGLASGYTGADKKKKDWFYYMNGIITAVGAMDYRPVSGEIIWWDYHDWGSTVFTPAVIGAFPEPFRSGYRGVNPGTMVLATSGCESLGQQLALYLRNLGAKDIEVNPYDEDLLAENKKITLVVGLWHELEKSPYWQGMQKQRHKTGLFVELASDYFAALSTNGTISRRFNENVGAIIATGTGMGDSSPVWLVTGLDQNGLESAVKILTENTGAVKQHFGALVVDGQVIAVPAN</sequence>
<proteinExistence type="predicted"/>
<accession>A0A1I2Q7S9</accession>
<feature type="signal peptide" evidence="2">
    <location>
        <begin position="1"/>
        <end position="17"/>
    </location>
</feature>
<dbReference type="InterPro" id="IPR027954">
    <property type="entry name" value="Transcobalamin-like_C"/>
</dbReference>
<keyword evidence="2" id="KW-0732">Signal</keyword>
<feature type="region of interest" description="Disordered" evidence="1">
    <location>
        <begin position="53"/>
        <end position="100"/>
    </location>
</feature>
<dbReference type="AlphaFoldDB" id="A0A1I2Q7S9"/>
<evidence type="ECO:0000259" key="3">
    <source>
        <dbReference type="Pfam" id="PF14478"/>
    </source>
</evidence>
<dbReference type="Pfam" id="PF14478">
    <property type="entry name" value="DUF4430"/>
    <property type="match status" value="1"/>
</dbReference>
<keyword evidence="5" id="KW-1185">Reference proteome</keyword>
<dbReference type="STRING" id="341036.SAMN05660649_01114"/>